<evidence type="ECO:0000259" key="5">
    <source>
        <dbReference type="SMART" id="SM00829"/>
    </source>
</evidence>
<comment type="similarity">
    <text evidence="4">Belongs to the zinc-containing alcohol dehydrogenase family.</text>
</comment>
<dbReference type="Gene3D" id="3.90.180.10">
    <property type="entry name" value="Medium-chain alcohol dehydrogenases, catalytic domain"/>
    <property type="match status" value="1"/>
</dbReference>
<dbReference type="InterPro" id="IPR020843">
    <property type="entry name" value="ER"/>
</dbReference>
<dbReference type="Pfam" id="PF00107">
    <property type="entry name" value="ADH_zinc_N"/>
    <property type="match status" value="1"/>
</dbReference>
<gene>
    <name evidence="6" type="ORF">NLU13_1256</name>
</gene>
<proteinExistence type="inferred from homology"/>
<dbReference type="InterPro" id="IPR011032">
    <property type="entry name" value="GroES-like_sf"/>
</dbReference>
<dbReference type="GO" id="GO:0016491">
    <property type="term" value="F:oxidoreductase activity"/>
    <property type="evidence" value="ECO:0007669"/>
    <property type="project" value="UniProtKB-KW"/>
</dbReference>
<evidence type="ECO:0000313" key="7">
    <source>
        <dbReference type="Proteomes" id="UP001175261"/>
    </source>
</evidence>
<evidence type="ECO:0000256" key="3">
    <source>
        <dbReference type="ARBA" id="ARBA00023002"/>
    </source>
</evidence>
<comment type="cofactor">
    <cofactor evidence="4">
        <name>Zn(2+)</name>
        <dbReference type="ChEBI" id="CHEBI:29105"/>
    </cofactor>
</comment>
<dbReference type="PROSITE" id="PS00059">
    <property type="entry name" value="ADH_ZINC"/>
    <property type="match status" value="1"/>
</dbReference>
<dbReference type="InterPro" id="IPR002328">
    <property type="entry name" value="ADH_Zn_CS"/>
</dbReference>
<dbReference type="Gene3D" id="3.40.50.720">
    <property type="entry name" value="NAD(P)-binding Rossmann-like Domain"/>
    <property type="match status" value="1"/>
</dbReference>
<evidence type="ECO:0000256" key="2">
    <source>
        <dbReference type="ARBA" id="ARBA00022833"/>
    </source>
</evidence>
<name>A0AA39LC34_SARSR</name>
<dbReference type="InterPro" id="IPR013154">
    <property type="entry name" value="ADH-like_N"/>
</dbReference>
<sequence>MTESIPKTMYAWRKHRGNSDPIWEEVPVPEVPPTGVLCKMIAAGVCRSDRSLLSGVAETAWFQDKWTLGHEGCGRIVKIGDRVENPDFKIGDVVALFAVPGCGEAECPECSRDLAQLCERGHHSGIGQDGFFAPYATVDARGVVVIPEGVTPAEAAVATDAVTTAYHAITRRAEVKATEVVFLFGLGGLGFNALQVARHVGARVIVCDIKQVLLDEAVKLGVPREDVVPVGTSPQEFVRSRNGLHIDTVLDFVGTSQTFEDAQHIVRRGGKILCVGSMNPQNTIHMKIGTRKRLSFIFTYGGQVRDVKEVLDLIARGVISPQVTEARLEDFPAKLAALVNGEVQGRTALMME</sequence>
<organism evidence="6 7">
    <name type="scientific">Sarocladium strictum</name>
    <name type="common">Black bundle disease fungus</name>
    <name type="synonym">Acremonium strictum</name>
    <dbReference type="NCBI Taxonomy" id="5046"/>
    <lineage>
        <taxon>Eukaryota</taxon>
        <taxon>Fungi</taxon>
        <taxon>Dikarya</taxon>
        <taxon>Ascomycota</taxon>
        <taxon>Pezizomycotina</taxon>
        <taxon>Sordariomycetes</taxon>
        <taxon>Hypocreomycetidae</taxon>
        <taxon>Hypocreales</taxon>
        <taxon>Sarocladiaceae</taxon>
        <taxon>Sarocladium</taxon>
    </lineage>
</organism>
<dbReference type="EMBL" id="JAPDFR010000001">
    <property type="protein sequence ID" value="KAK0391757.1"/>
    <property type="molecule type" value="Genomic_DNA"/>
</dbReference>
<dbReference type="CDD" id="cd08254">
    <property type="entry name" value="hydroxyacyl_CoA_DH"/>
    <property type="match status" value="1"/>
</dbReference>
<keyword evidence="2 4" id="KW-0862">Zinc</keyword>
<dbReference type="PANTHER" id="PTHR43401:SF2">
    <property type="entry name" value="L-THREONINE 3-DEHYDROGENASE"/>
    <property type="match status" value="1"/>
</dbReference>
<keyword evidence="1 4" id="KW-0479">Metal-binding</keyword>
<keyword evidence="7" id="KW-1185">Reference proteome</keyword>
<evidence type="ECO:0000313" key="6">
    <source>
        <dbReference type="EMBL" id="KAK0391757.1"/>
    </source>
</evidence>
<protein>
    <recommendedName>
        <fullName evidence="5">Enoyl reductase (ER) domain-containing protein</fullName>
    </recommendedName>
</protein>
<dbReference type="InterPro" id="IPR050129">
    <property type="entry name" value="Zn_alcohol_dh"/>
</dbReference>
<dbReference type="PANTHER" id="PTHR43401">
    <property type="entry name" value="L-THREONINE 3-DEHYDROGENASE"/>
    <property type="match status" value="1"/>
</dbReference>
<dbReference type="AlphaFoldDB" id="A0AA39LC34"/>
<dbReference type="SMART" id="SM00829">
    <property type="entry name" value="PKS_ER"/>
    <property type="match status" value="1"/>
</dbReference>
<accession>A0AA39LC34</accession>
<reference evidence="6" key="1">
    <citation type="submission" date="2022-10" db="EMBL/GenBank/DDBJ databases">
        <title>Determination and structural analysis of whole genome sequence of Sarocladium strictum F4-1.</title>
        <authorList>
            <person name="Hu L."/>
            <person name="Jiang Y."/>
        </authorList>
    </citation>
    <scope>NUCLEOTIDE SEQUENCE</scope>
    <source>
        <strain evidence="6">F4-1</strain>
    </source>
</reference>
<dbReference type="SUPFAM" id="SSF51735">
    <property type="entry name" value="NAD(P)-binding Rossmann-fold domains"/>
    <property type="match status" value="1"/>
</dbReference>
<evidence type="ECO:0000256" key="1">
    <source>
        <dbReference type="ARBA" id="ARBA00022723"/>
    </source>
</evidence>
<dbReference type="InterPro" id="IPR013149">
    <property type="entry name" value="ADH-like_C"/>
</dbReference>
<comment type="caution">
    <text evidence="6">The sequence shown here is derived from an EMBL/GenBank/DDBJ whole genome shotgun (WGS) entry which is preliminary data.</text>
</comment>
<dbReference type="SUPFAM" id="SSF50129">
    <property type="entry name" value="GroES-like"/>
    <property type="match status" value="1"/>
</dbReference>
<dbReference type="Proteomes" id="UP001175261">
    <property type="component" value="Unassembled WGS sequence"/>
</dbReference>
<feature type="domain" description="Enoyl reductase (ER)" evidence="5">
    <location>
        <begin position="17"/>
        <end position="349"/>
    </location>
</feature>
<dbReference type="GO" id="GO:0008270">
    <property type="term" value="F:zinc ion binding"/>
    <property type="evidence" value="ECO:0007669"/>
    <property type="project" value="InterPro"/>
</dbReference>
<evidence type="ECO:0000256" key="4">
    <source>
        <dbReference type="RuleBase" id="RU361277"/>
    </source>
</evidence>
<dbReference type="Pfam" id="PF08240">
    <property type="entry name" value="ADH_N"/>
    <property type="match status" value="1"/>
</dbReference>
<dbReference type="InterPro" id="IPR036291">
    <property type="entry name" value="NAD(P)-bd_dom_sf"/>
</dbReference>
<keyword evidence="3" id="KW-0560">Oxidoreductase</keyword>